<feature type="compositionally biased region" description="Acidic residues" evidence="1">
    <location>
        <begin position="1"/>
        <end position="22"/>
    </location>
</feature>
<feature type="non-terminal residue" evidence="2">
    <location>
        <position position="1"/>
    </location>
</feature>
<accession>A0A382Q5H4</accession>
<protein>
    <submittedName>
        <fullName evidence="2">Uncharacterized protein</fullName>
    </submittedName>
</protein>
<dbReference type="EMBL" id="UINC01111468">
    <property type="protein sequence ID" value="SVC79712.1"/>
    <property type="molecule type" value="Genomic_DNA"/>
</dbReference>
<feature type="region of interest" description="Disordered" evidence="1">
    <location>
        <begin position="1"/>
        <end position="34"/>
    </location>
</feature>
<dbReference type="AlphaFoldDB" id="A0A382Q5H4"/>
<sequence>PEPEPEPEPIEEDTEPQVDLEIDEKKNTEEPLEAESFEELEDYLDALEKDFEEDYEKDFEDEFENLVEPERLTEEEIDALDDDPTWYEAKRQWKDENPNLTIKSFKEKYLRGDINVFPWQEYMADGEPLPLIRFEGKTYIQNEEQTNSTLWNKVRGKHE</sequence>
<evidence type="ECO:0000256" key="1">
    <source>
        <dbReference type="SAM" id="MobiDB-lite"/>
    </source>
</evidence>
<organism evidence="2">
    <name type="scientific">marine metagenome</name>
    <dbReference type="NCBI Taxonomy" id="408172"/>
    <lineage>
        <taxon>unclassified sequences</taxon>
        <taxon>metagenomes</taxon>
        <taxon>ecological metagenomes</taxon>
    </lineage>
</organism>
<gene>
    <name evidence="2" type="ORF">METZ01_LOCUS332566</name>
</gene>
<name>A0A382Q5H4_9ZZZZ</name>
<evidence type="ECO:0000313" key="2">
    <source>
        <dbReference type="EMBL" id="SVC79712.1"/>
    </source>
</evidence>
<proteinExistence type="predicted"/>
<reference evidence="2" key="1">
    <citation type="submission" date="2018-05" db="EMBL/GenBank/DDBJ databases">
        <authorList>
            <person name="Lanie J.A."/>
            <person name="Ng W.-L."/>
            <person name="Kazmierczak K.M."/>
            <person name="Andrzejewski T.M."/>
            <person name="Davidsen T.M."/>
            <person name="Wayne K.J."/>
            <person name="Tettelin H."/>
            <person name="Glass J.I."/>
            <person name="Rusch D."/>
            <person name="Podicherti R."/>
            <person name="Tsui H.-C.T."/>
            <person name="Winkler M.E."/>
        </authorList>
    </citation>
    <scope>NUCLEOTIDE SEQUENCE</scope>
</reference>